<feature type="non-terminal residue" evidence="2">
    <location>
        <position position="1"/>
    </location>
</feature>
<gene>
    <name evidence="2" type="primary">Ccdc27</name>
    <name evidence="2" type="ORF">CICNIG_R09189</name>
</gene>
<dbReference type="EMBL" id="VWZC01015808">
    <property type="protein sequence ID" value="NXF70135.1"/>
    <property type="molecule type" value="Genomic_DNA"/>
</dbReference>
<feature type="non-terminal residue" evidence="2">
    <location>
        <position position="195"/>
    </location>
</feature>
<reference evidence="2 3" key="1">
    <citation type="submission" date="2019-09" db="EMBL/GenBank/DDBJ databases">
        <title>Bird 10,000 Genomes (B10K) Project - Family phase.</title>
        <authorList>
            <person name="Zhang G."/>
        </authorList>
    </citation>
    <scope>NUCLEOTIDE SEQUENCE [LARGE SCALE GENOMIC DNA]</scope>
    <source>
        <strain evidence="2">B10K-DU-001-07</strain>
        <tissue evidence="2">Muscle</tissue>
    </source>
</reference>
<dbReference type="PANTHER" id="PTHR18853">
    <property type="entry name" value="FORKHEAD-ASSOCIATED DOMAIN-CONTAINING PROTEIN 1-RELATED"/>
    <property type="match status" value="1"/>
</dbReference>
<accession>A0A7K8VTV2</accession>
<organism evidence="2 3">
    <name type="scientific">Ciccaba nigrolineata</name>
    <dbReference type="NCBI Taxonomy" id="1118524"/>
    <lineage>
        <taxon>Eukaryota</taxon>
        <taxon>Metazoa</taxon>
        <taxon>Chordata</taxon>
        <taxon>Craniata</taxon>
        <taxon>Vertebrata</taxon>
        <taxon>Euteleostomi</taxon>
        <taxon>Archelosauria</taxon>
        <taxon>Archosauria</taxon>
        <taxon>Dinosauria</taxon>
        <taxon>Saurischia</taxon>
        <taxon>Theropoda</taxon>
        <taxon>Coelurosauria</taxon>
        <taxon>Aves</taxon>
        <taxon>Neognathae</taxon>
        <taxon>Neoaves</taxon>
        <taxon>Telluraves</taxon>
        <taxon>Strigiformes</taxon>
        <taxon>Strigidae</taxon>
        <taxon>Ciccaba</taxon>
    </lineage>
</organism>
<protein>
    <submittedName>
        <fullName evidence="2">CCD27 protein</fullName>
    </submittedName>
</protein>
<evidence type="ECO:0000313" key="2">
    <source>
        <dbReference type="EMBL" id="NXF70135.1"/>
    </source>
</evidence>
<dbReference type="InterPro" id="IPR052642">
    <property type="entry name" value="CC-FHA_domain"/>
</dbReference>
<comment type="caution">
    <text evidence="2">The sequence shown here is derived from an EMBL/GenBank/DDBJ whole genome shotgun (WGS) entry which is preliminary data.</text>
</comment>
<evidence type="ECO:0000256" key="1">
    <source>
        <dbReference type="SAM" id="Coils"/>
    </source>
</evidence>
<keyword evidence="3" id="KW-1185">Reference proteome</keyword>
<feature type="coiled-coil region" evidence="1">
    <location>
        <begin position="4"/>
        <end position="45"/>
    </location>
</feature>
<sequence>TGVISSLQRQLEIQESQLRRAKSEKETLQKKLREQENQLQALSAKFCSLREGRKHEEMMATIEENCSLRQVVTEQESKLAEQNKLISELEGTVRQLQAEVLRGRYHIHEQQRAQEARQSQAEMLQHRELQARVALERISSRFERYRSKIIQATFSTAGSKAPQAELADEEVLEAMQKIINERLEFHQMLRQKGVK</sequence>
<dbReference type="PANTHER" id="PTHR18853:SF9">
    <property type="entry name" value="COILED-COIL DOMAIN-CONTAINING PROTEIN 27"/>
    <property type="match status" value="1"/>
</dbReference>
<keyword evidence="1" id="KW-0175">Coiled coil</keyword>
<dbReference type="Proteomes" id="UP000542434">
    <property type="component" value="Unassembled WGS sequence"/>
</dbReference>
<dbReference type="AlphaFoldDB" id="A0A7K8VTV2"/>
<evidence type="ECO:0000313" key="3">
    <source>
        <dbReference type="Proteomes" id="UP000542434"/>
    </source>
</evidence>
<proteinExistence type="predicted"/>
<name>A0A7K8VTV2_9STRI</name>
<feature type="coiled-coil region" evidence="1">
    <location>
        <begin position="72"/>
        <end position="99"/>
    </location>
</feature>